<reference evidence="3" key="1">
    <citation type="submission" date="2020-09" db="EMBL/GenBank/DDBJ databases">
        <title>Genome-Enabled Discovery of Anthraquinone Biosynthesis in Senna tora.</title>
        <authorList>
            <person name="Kang S.-H."/>
            <person name="Pandey R.P."/>
            <person name="Lee C.-M."/>
            <person name="Sim J.-S."/>
            <person name="Jeong J.-T."/>
            <person name="Choi B.-S."/>
            <person name="Jung M."/>
            <person name="Ginzburg D."/>
            <person name="Zhao K."/>
            <person name="Won S.Y."/>
            <person name="Oh T.-J."/>
            <person name="Yu Y."/>
            <person name="Kim N.-H."/>
            <person name="Lee O.R."/>
            <person name="Lee T.-H."/>
            <person name="Bashyal P."/>
            <person name="Kim T.-S."/>
            <person name="Lee W.-H."/>
            <person name="Kawkins C."/>
            <person name="Kim C.-K."/>
            <person name="Kim J.S."/>
            <person name="Ahn B.O."/>
            <person name="Rhee S.Y."/>
            <person name="Sohng J.K."/>
        </authorList>
    </citation>
    <scope>NUCLEOTIDE SEQUENCE</scope>
    <source>
        <tissue evidence="3">Leaf</tissue>
    </source>
</reference>
<keyword evidence="1" id="KW-0378">Hydrolase</keyword>
<evidence type="ECO:0000256" key="1">
    <source>
        <dbReference type="RuleBase" id="RU363044"/>
    </source>
</evidence>
<name>A0A834X1B1_9FABA</name>
<protein>
    <recommendedName>
        <fullName evidence="1">ATP-dependent DNA helicase</fullName>
        <ecNumber evidence="1">5.6.2.3</ecNumber>
    </recommendedName>
</protein>
<evidence type="ECO:0000313" key="4">
    <source>
        <dbReference type="Proteomes" id="UP000634136"/>
    </source>
</evidence>
<keyword evidence="1" id="KW-0233">DNA recombination</keyword>
<comment type="caution">
    <text evidence="3">The sequence shown here is derived from an EMBL/GenBank/DDBJ whole genome shotgun (WGS) entry which is preliminary data.</text>
</comment>
<dbReference type="Gene3D" id="3.40.50.300">
    <property type="entry name" value="P-loop containing nucleotide triphosphate hydrolases"/>
    <property type="match status" value="1"/>
</dbReference>
<dbReference type="InterPro" id="IPR027417">
    <property type="entry name" value="P-loop_NTPase"/>
</dbReference>
<dbReference type="PANTHER" id="PTHR10492:SF101">
    <property type="entry name" value="ATP-DEPENDENT DNA HELICASE"/>
    <property type="match status" value="1"/>
</dbReference>
<dbReference type="GO" id="GO:0043139">
    <property type="term" value="F:5'-3' DNA helicase activity"/>
    <property type="evidence" value="ECO:0007669"/>
    <property type="project" value="UniProtKB-EC"/>
</dbReference>
<comment type="cofactor">
    <cofactor evidence="1">
        <name>Mg(2+)</name>
        <dbReference type="ChEBI" id="CHEBI:18420"/>
    </cofactor>
</comment>
<dbReference type="OrthoDB" id="272985at2759"/>
<proteinExistence type="inferred from homology"/>
<dbReference type="EMBL" id="JAAIUW010000004">
    <property type="protein sequence ID" value="KAF7835752.1"/>
    <property type="molecule type" value="Genomic_DNA"/>
</dbReference>
<dbReference type="AlphaFoldDB" id="A0A834X1B1"/>
<comment type="similarity">
    <text evidence="1">Belongs to the helicase family.</text>
</comment>
<evidence type="ECO:0000313" key="3">
    <source>
        <dbReference type="EMBL" id="KAF7835752.1"/>
    </source>
</evidence>
<dbReference type="Pfam" id="PF05970">
    <property type="entry name" value="PIF1"/>
    <property type="match status" value="1"/>
</dbReference>
<keyword evidence="1" id="KW-0547">Nucleotide-binding</keyword>
<keyword evidence="1 3" id="KW-0347">Helicase</keyword>
<dbReference type="Proteomes" id="UP000634136">
    <property type="component" value="Unassembled WGS sequence"/>
</dbReference>
<gene>
    <name evidence="3" type="ORF">G2W53_010611</name>
</gene>
<accession>A0A834X1B1</accession>
<organism evidence="3 4">
    <name type="scientific">Senna tora</name>
    <dbReference type="NCBI Taxonomy" id="362788"/>
    <lineage>
        <taxon>Eukaryota</taxon>
        <taxon>Viridiplantae</taxon>
        <taxon>Streptophyta</taxon>
        <taxon>Embryophyta</taxon>
        <taxon>Tracheophyta</taxon>
        <taxon>Spermatophyta</taxon>
        <taxon>Magnoliopsida</taxon>
        <taxon>eudicotyledons</taxon>
        <taxon>Gunneridae</taxon>
        <taxon>Pentapetalae</taxon>
        <taxon>rosids</taxon>
        <taxon>fabids</taxon>
        <taxon>Fabales</taxon>
        <taxon>Fabaceae</taxon>
        <taxon>Caesalpinioideae</taxon>
        <taxon>Cassia clade</taxon>
        <taxon>Senna</taxon>
    </lineage>
</organism>
<dbReference type="InterPro" id="IPR010285">
    <property type="entry name" value="DNA_helicase_pif1-like_DEAD"/>
</dbReference>
<sequence>MGLLSNMDNMLMSEELNYDKQLLRLEHSTLLASLTSEQATINHLVVDAVNQQIGGVFFVNGFDGSEKTFIWNTLTSALRSRGDILLAVASNDIASQLIPGGRIAHSRFAIPLDCNENSTCNIMQGSDMGNLLIHTRDICGKKNPEAQNIPFGGKVVVFGGNFKQILPNTRLGTCANEFENRSISEFADWILKIGDGNIGDVINDEEKEIRIPNNILLQNGIDPIHWIVNSSYPSFTENYLIHEYIRDRVILAPTLDDVA</sequence>
<evidence type="ECO:0000259" key="2">
    <source>
        <dbReference type="Pfam" id="PF05970"/>
    </source>
</evidence>
<keyword evidence="1" id="KW-0067">ATP-binding</keyword>
<keyword evidence="1" id="KW-0227">DNA damage</keyword>
<comment type="catalytic activity">
    <reaction evidence="1">
        <text>ATP + H2O = ADP + phosphate + H(+)</text>
        <dbReference type="Rhea" id="RHEA:13065"/>
        <dbReference type="ChEBI" id="CHEBI:15377"/>
        <dbReference type="ChEBI" id="CHEBI:15378"/>
        <dbReference type="ChEBI" id="CHEBI:30616"/>
        <dbReference type="ChEBI" id="CHEBI:43474"/>
        <dbReference type="ChEBI" id="CHEBI:456216"/>
        <dbReference type="EC" id="5.6.2.3"/>
    </reaction>
</comment>
<feature type="domain" description="DNA helicase Pif1-like DEAD-box helicase" evidence="2">
    <location>
        <begin position="34"/>
        <end position="138"/>
    </location>
</feature>
<dbReference type="GO" id="GO:0016787">
    <property type="term" value="F:hydrolase activity"/>
    <property type="evidence" value="ECO:0007669"/>
    <property type="project" value="UniProtKB-KW"/>
</dbReference>
<dbReference type="GO" id="GO:0005524">
    <property type="term" value="F:ATP binding"/>
    <property type="evidence" value="ECO:0007669"/>
    <property type="project" value="UniProtKB-KW"/>
</dbReference>
<dbReference type="GO" id="GO:0000723">
    <property type="term" value="P:telomere maintenance"/>
    <property type="evidence" value="ECO:0007669"/>
    <property type="project" value="InterPro"/>
</dbReference>
<keyword evidence="1" id="KW-0234">DNA repair</keyword>
<dbReference type="EC" id="5.6.2.3" evidence="1"/>
<dbReference type="GO" id="GO:0006281">
    <property type="term" value="P:DNA repair"/>
    <property type="evidence" value="ECO:0007669"/>
    <property type="project" value="UniProtKB-KW"/>
</dbReference>
<dbReference type="GO" id="GO:0006310">
    <property type="term" value="P:DNA recombination"/>
    <property type="evidence" value="ECO:0007669"/>
    <property type="project" value="UniProtKB-KW"/>
</dbReference>
<dbReference type="PANTHER" id="PTHR10492">
    <property type="match status" value="1"/>
</dbReference>
<keyword evidence="4" id="KW-1185">Reference proteome</keyword>